<feature type="non-terminal residue" evidence="3">
    <location>
        <position position="1"/>
    </location>
</feature>
<dbReference type="PANTHER" id="PTHR31840:SF1">
    <property type="entry name" value="COILED-COIL DOMAIN-CONTAINING PROTEIN 97"/>
    <property type="match status" value="1"/>
</dbReference>
<keyword evidence="4" id="KW-1185">Reference proteome</keyword>
<feature type="region of interest" description="Disordered" evidence="1">
    <location>
        <begin position="1"/>
        <end position="61"/>
    </location>
</feature>
<evidence type="ECO:0000256" key="1">
    <source>
        <dbReference type="SAM" id="MobiDB-lite"/>
    </source>
</evidence>
<name>A0A0L0FFJ9_9EUKA</name>
<feature type="compositionally biased region" description="Polar residues" evidence="1">
    <location>
        <begin position="34"/>
        <end position="48"/>
    </location>
</feature>
<dbReference type="InterPro" id="IPR040233">
    <property type="entry name" value="CCD97-like_C"/>
</dbReference>
<dbReference type="InterPro" id="IPR018613">
    <property type="entry name" value="Ccdc97-like"/>
</dbReference>
<dbReference type="PANTHER" id="PTHR31840">
    <property type="entry name" value="COILED-COIL DOMAIN-CONTAINING PROTEIN 97"/>
    <property type="match status" value="1"/>
</dbReference>
<accession>A0A0L0FFJ9</accession>
<protein>
    <recommendedName>
        <fullName evidence="2">CCD97-like C-terminal domain-containing protein</fullName>
    </recommendedName>
</protein>
<evidence type="ECO:0000313" key="3">
    <source>
        <dbReference type="EMBL" id="KNC75525.1"/>
    </source>
</evidence>
<proteinExistence type="predicted"/>
<dbReference type="Proteomes" id="UP000054560">
    <property type="component" value="Unassembled WGS sequence"/>
</dbReference>
<evidence type="ECO:0000259" key="2">
    <source>
        <dbReference type="Pfam" id="PF09747"/>
    </source>
</evidence>
<reference evidence="3 4" key="1">
    <citation type="submission" date="2011-02" db="EMBL/GenBank/DDBJ databases">
        <title>The Genome Sequence of Sphaeroforma arctica JP610.</title>
        <authorList>
            <consortium name="The Broad Institute Genome Sequencing Platform"/>
            <person name="Russ C."/>
            <person name="Cuomo C."/>
            <person name="Young S.K."/>
            <person name="Zeng Q."/>
            <person name="Gargeya S."/>
            <person name="Alvarado L."/>
            <person name="Berlin A."/>
            <person name="Chapman S.B."/>
            <person name="Chen Z."/>
            <person name="Freedman E."/>
            <person name="Gellesch M."/>
            <person name="Goldberg J."/>
            <person name="Griggs A."/>
            <person name="Gujja S."/>
            <person name="Heilman E."/>
            <person name="Heiman D."/>
            <person name="Howarth C."/>
            <person name="Mehta T."/>
            <person name="Neiman D."/>
            <person name="Pearson M."/>
            <person name="Roberts A."/>
            <person name="Saif S."/>
            <person name="Shea T."/>
            <person name="Shenoy N."/>
            <person name="Sisk P."/>
            <person name="Stolte C."/>
            <person name="Sykes S."/>
            <person name="White J."/>
            <person name="Yandava C."/>
            <person name="Burger G."/>
            <person name="Gray M.W."/>
            <person name="Holland P.W.H."/>
            <person name="King N."/>
            <person name="Lang F.B.F."/>
            <person name="Roger A.J."/>
            <person name="Ruiz-Trillo I."/>
            <person name="Haas B."/>
            <person name="Nusbaum C."/>
            <person name="Birren B."/>
        </authorList>
    </citation>
    <scope>NUCLEOTIDE SEQUENCE [LARGE SCALE GENOMIC DNA]</scope>
    <source>
        <strain evidence="3 4">JP610</strain>
    </source>
</reference>
<gene>
    <name evidence="3" type="ORF">SARC_11953</name>
</gene>
<dbReference type="EMBL" id="KQ243570">
    <property type="protein sequence ID" value="KNC75525.1"/>
    <property type="molecule type" value="Genomic_DNA"/>
</dbReference>
<dbReference type="AlphaFoldDB" id="A0A0L0FFJ9"/>
<dbReference type="RefSeq" id="XP_014149427.1">
    <property type="nucleotide sequence ID" value="XM_014293952.1"/>
</dbReference>
<feature type="compositionally biased region" description="Acidic residues" evidence="1">
    <location>
        <begin position="1"/>
        <end position="15"/>
    </location>
</feature>
<dbReference type="GeneID" id="25912457"/>
<dbReference type="STRING" id="667725.A0A0L0FFJ9"/>
<feature type="domain" description="CCD97-like C-terminal" evidence="2">
    <location>
        <begin position="12"/>
        <end position="144"/>
    </location>
</feature>
<evidence type="ECO:0000313" key="4">
    <source>
        <dbReference type="Proteomes" id="UP000054560"/>
    </source>
</evidence>
<sequence length="144" mass="16467">EQQIEEFDSESDSEADESRNTTQRTAHNIAAQDTLRSQNTTSSALRETQPSDDEDDVVDPNVGHIVDMSLLRDARTMDLEGRAASGLTREEKDELRSEFLRTMQERFIAGLDSDFDYRSVDDDDVLDLESKEYEQDMADAYFDE</sequence>
<organism evidence="3 4">
    <name type="scientific">Sphaeroforma arctica JP610</name>
    <dbReference type="NCBI Taxonomy" id="667725"/>
    <lineage>
        <taxon>Eukaryota</taxon>
        <taxon>Ichthyosporea</taxon>
        <taxon>Ichthyophonida</taxon>
        <taxon>Sphaeroforma</taxon>
    </lineage>
</organism>
<dbReference type="Pfam" id="PF09747">
    <property type="entry name" value="CCD97-like_C"/>
    <property type="match status" value="1"/>
</dbReference>